<organism evidence="1 2">
    <name type="scientific">Cymbomonas tetramitiformis</name>
    <dbReference type="NCBI Taxonomy" id="36881"/>
    <lineage>
        <taxon>Eukaryota</taxon>
        <taxon>Viridiplantae</taxon>
        <taxon>Chlorophyta</taxon>
        <taxon>Pyramimonadophyceae</taxon>
        <taxon>Pyramimonadales</taxon>
        <taxon>Pyramimonadaceae</taxon>
        <taxon>Cymbomonas</taxon>
    </lineage>
</organism>
<name>A0AAE0G5P5_9CHLO</name>
<evidence type="ECO:0000313" key="1">
    <source>
        <dbReference type="EMBL" id="KAK3272064.1"/>
    </source>
</evidence>
<accession>A0AAE0G5P5</accession>
<proteinExistence type="predicted"/>
<reference evidence="1 2" key="1">
    <citation type="journal article" date="2015" name="Genome Biol. Evol.">
        <title>Comparative Genomics of a Bacterivorous Green Alga Reveals Evolutionary Causalities and Consequences of Phago-Mixotrophic Mode of Nutrition.</title>
        <authorList>
            <person name="Burns J.A."/>
            <person name="Paasch A."/>
            <person name="Narechania A."/>
            <person name="Kim E."/>
        </authorList>
    </citation>
    <scope>NUCLEOTIDE SEQUENCE [LARGE SCALE GENOMIC DNA]</scope>
    <source>
        <strain evidence="1 2">PLY_AMNH</strain>
    </source>
</reference>
<gene>
    <name evidence="1" type="ORF">CYMTET_19617</name>
</gene>
<evidence type="ECO:0000313" key="2">
    <source>
        <dbReference type="Proteomes" id="UP001190700"/>
    </source>
</evidence>
<protein>
    <submittedName>
        <fullName evidence="1">Uncharacterized protein</fullName>
    </submittedName>
</protein>
<dbReference type="AlphaFoldDB" id="A0AAE0G5P5"/>
<dbReference type="Proteomes" id="UP001190700">
    <property type="component" value="Unassembled WGS sequence"/>
</dbReference>
<dbReference type="CDD" id="cd00165">
    <property type="entry name" value="S4"/>
    <property type="match status" value="1"/>
</dbReference>
<dbReference type="EMBL" id="LGRX02009182">
    <property type="protein sequence ID" value="KAK3272064.1"/>
    <property type="molecule type" value="Genomic_DNA"/>
</dbReference>
<keyword evidence="2" id="KW-1185">Reference proteome</keyword>
<comment type="caution">
    <text evidence="1">The sequence shown here is derived from an EMBL/GenBank/DDBJ whole genome shotgun (WGS) entry which is preliminary data.</text>
</comment>
<sequence>MICYSLCERSEHLSRSKPWSFALPKKAWSGSCESLRAPLYRAIRPKHGRTAVEVPNAQAKSLGAKGYLVTAVEKTGFSFRRKEQAITFLSQQVNNMSSKLLDSVNGQEASTSADDVVLSFRIPSNVLDTRLPDALATSRPETFPTLSSARKSIRKKRIRVNGELARCDRYAARS</sequence>